<dbReference type="EMBL" id="FUZQ01000006">
    <property type="protein sequence ID" value="SKC74444.1"/>
    <property type="molecule type" value="Genomic_DNA"/>
</dbReference>
<reference evidence="2 3" key="1">
    <citation type="submission" date="2017-02" db="EMBL/GenBank/DDBJ databases">
        <authorList>
            <person name="Peterson S.W."/>
        </authorList>
    </citation>
    <scope>NUCLEOTIDE SEQUENCE [LARGE SCALE GENOMIC DNA]</scope>
    <source>
        <strain evidence="2 3">DSM 21481</strain>
    </source>
</reference>
<proteinExistence type="predicted"/>
<name>A0A1T5LF17_9MICO</name>
<feature type="chain" id="PRO_5039143750" evidence="1">
    <location>
        <begin position="24"/>
        <end position="556"/>
    </location>
</feature>
<evidence type="ECO:0000313" key="3">
    <source>
        <dbReference type="Proteomes" id="UP000189777"/>
    </source>
</evidence>
<dbReference type="STRING" id="526729.SAMN04324258_3283"/>
<dbReference type="OrthoDB" id="9787283at2"/>
<dbReference type="SUPFAM" id="SSF53850">
    <property type="entry name" value="Periplasmic binding protein-like II"/>
    <property type="match status" value="1"/>
</dbReference>
<keyword evidence="1" id="KW-0732">Signal</keyword>
<dbReference type="CDD" id="cd13583">
    <property type="entry name" value="PBP2_AlgQ_like_4"/>
    <property type="match status" value="1"/>
</dbReference>
<dbReference type="AlphaFoldDB" id="A0A1T5LF17"/>
<dbReference type="Proteomes" id="UP000189777">
    <property type="component" value="Unassembled WGS sequence"/>
</dbReference>
<protein>
    <submittedName>
        <fullName evidence="2">Carbohydrate ABC transporter substrate-binding protein, CUT1 family (TC 3.A.1.1.-)</fullName>
    </submittedName>
</protein>
<keyword evidence="3" id="KW-1185">Reference proteome</keyword>
<sequence>MKNTRMRAAVAAVSLTTLALGLAACSTDGGSGDDDGATEGAAVTIDDEHSVGAMDDFAAGTTFKATEPVEFSLMYRDHPNYPVKEDWSIFQHLESDQNVTFDRTDIPLADWDQKKALLIGSGEGSELMPVTYPGQETQFVSGGALLPVSDYLDYMPNLSEKIEKWDLTAEFDNLRQDDGKYYILPGIREIPDVQYTVMVNEQMWSKAGITEDPATWDELGDDLKKVQDANPGLDYAFSDRWTDTQTNGALLNTMGPNYAAAGGWGYNNTWYDQDSGKFVFNGSSDAYKQLVSTLHGWVDSGVMDPEITQSDDQAKQKFVSGKSAAVTSNTQEITVYRQALADAKKDVDVRLLTIPGGPAGSNLPASRLSSGLMISSKAAEDPHFKALLQYIDWQYYSDEGMEFAQWGVDGETYSKDGSGVRTLNDDIGYNAINADAPKKLNTDFGYSNGVFLLANGSSQDLLESVMSDEVKEWTRAVLESKEVLPVAPAARLDEMELEQASLLDTQLKDAVEAATAGFITGQRSLDEWDAYVTEMDGLGATQLVDTYNTALARQEG</sequence>
<dbReference type="RefSeq" id="WP_079575571.1">
    <property type="nucleotide sequence ID" value="NZ_FUZQ01000006.1"/>
</dbReference>
<evidence type="ECO:0000256" key="1">
    <source>
        <dbReference type="SAM" id="SignalP"/>
    </source>
</evidence>
<dbReference type="PROSITE" id="PS51257">
    <property type="entry name" value="PROKAR_LIPOPROTEIN"/>
    <property type="match status" value="1"/>
</dbReference>
<organism evidence="2 3">
    <name type="scientific">Krasilnikoviella flava</name>
    <dbReference type="NCBI Taxonomy" id="526729"/>
    <lineage>
        <taxon>Bacteria</taxon>
        <taxon>Bacillati</taxon>
        <taxon>Actinomycetota</taxon>
        <taxon>Actinomycetes</taxon>
        <taxon>Micrococcales</taxon>
        <taxon>Promicromonosporaceae</taxon>
        <taxon>Krasilnikoviella</taxon>
    </lineage>
</organism>
<gene>
    <name evidence="2" type="ORF">SAMN04324258_3283</name>
</gene>
<evidence type="ECO:0000313" key="2">
    <source>
        <dbReference type="EMBL" id="SKC74444.1"/>
    </source>
</evidence>
<dbReference type="Gene3D" id="3.40.190.10">
    <property type="entry name" value="Periplasmic binding protein-like II"/>
    <property type="match status" value="2"/>
</dbReference>
<feature type="signal peptide" evidence="1">
    <location>
        <begin position="1"/>
        <end position="23"/>
    </location>
</feature>
<accession>A0A1T5LF17</accession>